<feature type="signal peptide" evidence="13">
    <location>
        <begin position="1"/>
        <end position="25"/>
    </location>
</feature>
<dbReference type="Proteomes" id="UP001460270">
    <property type="component" value="Unassembled WGS sequence"/>
</dbReference>
<dbReference type="InterPro" id="IPR013106">
    <property type="entry name" value="Ig_V-set"/>
</dbReference>
<dbReference type="InterPro" id="IPR003598">
    <property type="entry name" value="Ig_sub2"/>
</dbReference>
<keyword evidence="9" id="KW-1015">Disulfide bond</keyword>
<evidence type="ECO:0000256" key="4">
    <source>
        <dbReference type="ARBA" id="ARBA00022729"/>
    </source>
</evidence>
<dbReference type="PROSITE" id="PS50835">
    <property type="entry name" value="IG_LIKE"/>
    <property type="match status" value="3"/>
</dbReference>
<evidence type="ECO:0000256" key="1">
    <source>
        <dbReference type="ARBA" id="ARBA00004167"/>
    </source>
</evidence>
<feature type="domain" description="Ig-like" evidence="14">
    <location>
        <begin position="152"/>
        <end position="235"/>
    </location>
</feature>
<dbReference type="SUPFAM" id="SSF48726">
    <property type="entry name" value="Immunoglobulin"/>
    <property type="match status" value="3"/>
</dbReference>
<feature type="compositionally biased region" description="Pro residues" evidence="11">
    <location>
        <begin position="550"/>
        <end position="563"/>
    </location>
</feature>
<evidence type="ECO:0000256" key="7">
    <source>
        <dbReference type="ARBA" id="ARBA00022989"/>
    </source>
</evidence>
<dbReference type="PANTHER" id="PTHR23277">
    <property type="entry name" value="NECTIN-RELATED"/>
    <property type="match status" value="1"/>
</dbReference>
<dbReference type="InterPro" id="IPR013783">
    <property type="entry name" value="Ig-like_fold"/>
</dbReference>
<dbReference type="PANTHER" id="PTHR23277:SF11">
    <property type="entry name" value="NECTIN-4"/>
    <property type="match status" value="1"/>
</dbReference>
<comment type="similarity">
    <text evidence="2">Belongs to the nectin family.</text>
</comment>
<keyword evidence="10" id="KW-0325">Glycoprotein</keyword>
<dbReference type="InterPro" id="IPR051427">
    <property type="entry name" value="Nectin/Nectin-like"/>
</dbReference>
<dbReference type="AlphaFoldDB" id="A0AAW0P2N9"/>
<evidence type="ECO:0000256" key="2">
    <source>
        <dbReference type="ARBA" id="ARBA00007810"/>
    </source>
</evidence>
<organism evidence="15 16">
    <name type="scientific">Mugilogobius chulae</name>
    <name type="common">yellowstripe goby</name>
    <dbReference type="NCBI Taxonomy" id="88201"/>
    <lineage>
        <taxon>Eukaryota</taxon>
        <taxon>Metazoa</taxon>
        <taxon>Chordata</taxon>
        <taxon>Craniata</taxon>
        <taxon>Vertebrata</taxon>
        <taxon>Euteleostomi</taxon>
        <taxon>Actinopterygii</taxon>
        <taxon>Neopterygii</taxon>
        <taxon>Teleostei</taxon>
        <taxon>Neoteleostei</taxon>
        <taxon>Acanthomorphata</taxon>
        <taxon>Gobiaria</taxon>
        <taxon>Gobiiformes</taxon>
        <taxon>Gobioidei</taxon>
        <taxon>Gobiidae</taxon>
        <taxon>Gobionellinae</taxon>
        <taxon>Mugilogobius</taxon>
    </lineage>
</organism>
<evidence type="ECO:0000313" key="15">
    <source>
        <dbReference type="EMBL" id="KAK7910132.1"/>
    </source>
</evidence>
<feature type="region of interest" description="Disordered" evidence="11">
    <location>
        <begin position="534"/>
        <end position="631"/>
    </location>
</feature>
<evidence type="ECO:0000313" key="16">
    <source>
        <dbReference type="Proteomes" id="UP001460270"/>
    </source>
</evidence>
<dbReference type="Pfam" id="PF08205">
    <property type="entry name" value="C2-set_2"/>
    <property type="match status" value="1"/>
</dbReference>
<keyword evidence="7 12" id="KW-1133">Transmembrane helix</keyword>
<keyword evidence="3 12" id="KW-0812">Transmembrane</keyword>
<keyword evidence="5" id="KW-0677">Repeat</keyword>
<dbReference type="InterPro" id="IPR013162">
    <property type="entry name" value="CD80_C2-set"/>
</dbReference>
<keyword evidence="4 13" id="KW-0732">Signal</keyword>
<dbReference type="InterPro" id="IPR036179">
    <property type="entry name" value="Ig-like_dom_sf"/>
</dbReference>
<keyword evidence="8 12" id="KW-0472">Membrane</keyword>
<dbReference type="GO" id="GO:0016020">
    <property type="term" value="C:membrane"/>
    <property type="evidence" value="ECO:0007669"/>
    <property type="project" value="UniProtKB-SubCell"/>
</dbReference>
<evidence type="ECO:0000256" key="8">
    <source>
        <dbReference type="ARBA" id="ARBA00023136"/>
    </source>
</evidence>
<reference evidence="16" key="1">
    <citation type="submission" date="2024-04" db="EMBL/GenBank/DDBJ databases">
        <title>Salinicola lusitanus LLJ914,a marine bacterium isolated from the Okinawa Trough.</title>
        <authorList>
            <person name="Li J."/>
        </authorList>
    </citation>
    <scope>NUCLEOTIDE SEQUENCE [LARGE SCALE GENOMIC DNA]</scope>
</reference>
<dbReference type="InterPro" id="IPR003599">
    <property type="entry name" value="Ig_sub"/>
</dbReference>
<feature type="compositionally biased region" description="Polar residues" evidence="11">
    <location>
        <begin position="591"/>
        <end position="606"/>
    </location>
</feature>
<dbReference type="GO" id="GO:0007156">
    <property type="term" value="P:homophilic cell adhesion via plasma membrane adhesion molecules"/>
    <property type="evidence" value="ECO:0007669"/>
    <property type="project" value="TreeGrafter"/>
</dbReference>
<evidence type="ECO:0000256" key="5">
    <source>
        <dbReference type="ARBA" id="ARBA00022737"/>
    </source>
</evidence>
<dbReference type="InterPro" id="IPR007110">
    <property type="entry name" value="Ig-like_dom"/>
</dbReference>
<feature type="transmembrane region" description="Helical" evidence="12">
    <location>
        <begin position="344"/>
        <end position="369"/>
    </location>
</feature>
<keyword evidence="16" id="KW-1185">Reference proteome</keyword>
<evidence type="ECO:0000259" key="14">
    <source>
        <dbReference type="PROSITE" id="PS50835"/>
    </source>
</evidence>
<protein>
    <recommendedName>
        <fullName evidence="14">Ig-like domain-containing protein</fullName>
    </recommendedName>
</protein>
<evidence type="ECO:0000256" key="6">
    <source>
        <dbReference type="ARBA" id="ARBA00022889"/>
    </source>
</evidence>
<sequence>MKRMTRLLVRIAICLFVPQISVVRAEFTNVPPGDAVRSLTEEETKLPCVYRPLEGETTVQVTWSKVQKDGTREQIILAHHSSGQTAFGDWSRRVRFKNSDPMRDSSLIITNTELRDAGQYVCEITAFPSGNFEQELELTVWSKTHTPTHFRPITSLEPVVLVEGSYGVAATCRSTALPPPQLSWDTELTGLSTNRTSDNGVVTSQYALHPLRNMNNKKLDCLVWHGTLQTPKRLSNRMVVHYPPHAEITGYKNDWHQGLENAALKCVSGGNPVPHRYSWTRDGQAVPDGAVPQPDGTLVFERPLSVSDAGTYQCEADNNIGIGKADIQVNIEETQKQTWVAENMLMIIVGAAAGGLLLLMLVVIISVTCHHKRTNKQLKIELTAKKEEISTLSRQASIRRMNSVSTDARGATEENIPLRVEGTLRTSLSSLGEHGYCRDSHSTISGRGGGMGGGGGGGAVDYLGRPVLHNNSRRLRERLLLDRDEESRLRVENYVRNSNMSLQETRYQPPLMPTSYPIQSTEVVRHVNGTLIISGDGGGSRQSSIIKTPLPLPPISSPPPYPPIAYDEDEVDEGLGGPINSQDPPEEEQGSETNSSQVSYPNSNGSLRPKIRPLTPIVSPHASLIHKAQIV</sequence>
<keyword evidence="6" id="KW-0130">Cell adhesion</keyword>
<feature type="domain" description="Ig-like" evidence="14">
    <location>
        <begin position="18"/>
        <end position="139"/>
    </location>
</feature>
<comment type="caution">
    <text evidence="15">The sequence shown here is derived from an EMBL/GenBank/DDBJ whole genome shotgun (WGS) entry which is preliminary data.</text>
</comment>
<accession>A0AAW0P2N9</accession>
<gene>
    <name evidence="15" type="ORF">WMY93_014816</name>
</gene>
<feature type="domain" description="Ig-like" evidence="14">
    <location>
        <begin position="244"/>
        <end position="330"/>
    </location>
</feature>
<comment type="subcellular location">
    <subcellularLocation>
        <location evidence="1">Membrane</location>
        <topology evidence="1">Single-pass membrane protein</topology>
    </subcellularLocation>
</comment>
<evidence type="ECO:0000256" key="10">
    <source>
        <dbReference type="ARBA" id="ARBA00023180"/>
    </source>
</evidence>
<proteinExistence type="inferred from homology"/>
<dbReference type="GO" id="GO:0007157">
    <property type="term" value="P:heterophilic cell-cell adhesion via plasma membrane cell adhesion molecules"/>
    <property type="evidence" value="ECO:0007669"/>
    <property type="project" value="TreeGrafter"/>
</dbReference>
<evidence type="ECO:0000256" key="13">
    <source>
        <dbReference type="SAM" id="SignalP"/>
    </source>
</evidence>
<name>A0AAW0P2N9_9GOBI</name>
<evidence type="ECO:0000256" key="12">
    <source>
        <dbReference type="SAM" id="Phobius"/>
    </source>
</evidence>
<dbReference type="Pfam" id="PF13927">
    <property type="entry name" value="Ig_3"/>
    <property type="match status" value="1"/>
</dbReference>
<evidence type="ECO:0000256" key="3">
    <source>
        <dbReference type="ARBA" id="ARBA00022692"/>
    </source>
</evidence>
<dbReference type="Pfam" id="PF07686">
    <property type="entry name" value="V-set"/>
    <property type="match status" value="1"/>
</dbReference>
<evidence type="ECO:0000256" key="11">
    <source>
        <dbReference type="SAM" id="MobiDB-lite"/>
    </source>
</evidence>
<dbReference type="SMART" id="SM00408">
    <property type="entry name" value="IGc2"/>
    <property type="match status" value="2"/>
</dbReference>
<feature type="chain" id="PRO_5043631675" description="Ig-like domain-containing protein" evidence="13">
    <location>
        <begin position="26"/>
        <end position="631"/>
    </location>
</feature>
<evidence type="ECO:0000256" key="9">
    <source>
        <dbReference type="ARBA" id="ARBA00023157"/>
    </source>
</evidence>
<dbReference type="Gene3D" id="2.60.40.10">
    <property type="entry name" value="Immunoglobulins"/>
    <property type="match status" value="3"/>
</dbReference>
<dbReference type="EMBL" id="JBBPFD010000010">
    <property type="protein sequence ID" value="KAK7910132.1"/>
    <property type="molecule type" value="Genomic_DNA"/>
</dbReference>
<dbReference type="GO" id="GO:0005912">
    <property type="term" value="C:adherens junction"/>
    <property type="evidence" value="ECO:0007669"/>
    <property type="project" value="TreeGrafter"/>
</dbReference>
<dbReference type="SMART" id="SM00409">
    <property type="entry name" value="IG"/>
    <property type="match status" value="2"/>
</dbReference>